<reference evidence="1" key="1">
    <citation type="journal article" date="2012" name="Nature">
        <title>The tomato genome sequence provides insights into fleshy fruit evolution.</title>
        <authorList>
            <consortium name="Tomato Genome Consortium"/>
        </authorList>
    </citation>
    <scope>NUCLEOTIDE SEQUENCE [LARGE SCALE GENOMIC DNA]</scope>
    <source>
        <strain evidence="1">cv. Heinz 1706</strain>
    </source>
</reference>
<keyword evidence="2" id="KW-1185">Reference proteome</keyword>
<organism evidence="1">
    <name type="scientific">Solanum lycopersicum</name>
    <name type="common">Tomato</name>
    <name type="synonym">Lycopersicon esculentum</name>
    <dbReference type="NCBI Taxonomy" id="4081"/>
    <lineage>
        <taxon>Eukaryota</taxon>
        <taxon>Viridiplantae</taxon>
        <taxon>Streptophyta</taxon>
        <taxon>Embryophyta</taxon>
        <taxon>Tracheophyta</taxon>
        <taxon>Spermatophyta</taxon>
        <taxon>Magnoliopsida</taxon>
        <taxon>eudicotyledons</taxon>
        <taxon>Gunneridae</taxon>
        <taxon>Pentapetalae</taxon>
        <taxon>asterids</taxon>
        <taxon>lamiids</taxon>
        <taxon>Solanales</taxon>
        <taxon>Solanaceae</taxon>
        <taxon>Solanoideae</taxon>
        <taxon>Solaneae</taxon>
        <taxon>Solanum</taxon>
        <taxon>Solanum subgen. Lycopersicon</taxon>
    </lineage>
</organism>
<name>A0A3Q7JYT9_SOLLC</name>
<dbReference type="PaxDb" id="4081-Solyc12g099330.1.1"/>
<proteinExistence type="predicted"/>
<dbReference type="AlphaFoldDB" id="A0A3Q7JYT9"/>
<reference evidence="1" key="2">
    <citation type="submission" date="2019-01" db="UniProtKB">
        <authorList>
            <consortium name="EnsemblPlants"/>
        </authorList>
    </citation>
    <scope>IDENTIFICATION</scope>
    <source>
        <strain evidence="1">cv. Heinz 1706</strain>
    </source>
</reference>
<dbReference type="Proteomes" id="UP000004994">
    <property type="component" value="Chromosome 12"/>
</dbReference>
<dbReference type="Gramene" id="Solyc12g099330.2.1">
    <property type="protein sequence ID" value="Solyc12g099330.2.1"/>
    <property type="gene ID" value="Solyc12g099330.2"/>
</dbReference>
<accession>A0A3Q7JYT9</accession>
<protein>
    <submittedName>
        <fullName evidence="1">Uncharacterized protein</fullName>
    </submittedName>
</protein>
<dbReference type="EnsemblPlants" id="Solyc12g099330.2.1">
    <property type="protein sequence ID" value="Solyc12g099330.2.1"/>
    <property type="gene ID" value="Solyc12g099330.2"/>
</dbReference>
<sequence>MESRNPGSIVTVPPKGWIPSF</sequence>
<evidence type="ECO:0000313" key="1">
    <source>
        <dbReference type="EnsemblPlants" id="Solyc12g099330.2.1"/>
    </source>
</evidence>
<evidence type="ECO:0000313" key="2">
    <source>
        <dbReference type="Proteomes" id="UP000004994"/>
    </source>
</evidence>
<dbReference type="InParanoid" id="A0A3Q7JYT9"/>